<sequence>MDYTKIVEKALSNRMVFLSYLSKGEKLSADSAAFYLFTSS</sequence>
<accession>A0A1I1V207</accession>
<dbReference type="EMBL" id="FOMT01000001">
    <property type="protein sequence ID" value="SFD76855.1"/>
    <property type="molecule type" value="Genomic_DNA"/>
</dbReference>
<dbReference type="Proteomes" id="UP000198855">
    <property type="component" value="Unassembled WGS sequence"/>
</dbReference>
<gene>
    <name evidence="1" type="ORF">SAMN05216378_1349</name>
</gene>
<evidence type="ECO:0000313" key="1">
    <source>
        <dbReference type="EMBL" id="SFD76855.1"/>
    </source>
</evidence>
<reference evidence="2" key="1">
    <citation type="submission" date="2016-10" db="EMBL/GenBank/DDBJ databases">
        <authorList>
            <person name="Varghese N."/>
            <person name="Submissions S."/>
        </authorList>
    </citation>
    <scope>NUCLEOTIDE SEQUENCE [LARGE SCALE GENOMIC DNA]</scope>
    <source>
        <strain evidence="2">CGMCC 1.10784</strain>
    </source>
</reference>
<name>A0A1I1V207_9BACL</name>
<organism evidence="1 2">
    <name type="scientific">Paenibacillus catalpae</name>
    <dbReference type="NCBI Taxonomy" id="1045775"/>
    <lineage>
        <taxon>Bacteria</taxon>
        <taxon>Bacillati</taxon>
        <taxon>Bacillota</taxon>
        <taxon>Bacilli</taxon>
        <taxon>Bacillales</taxon>
        <taxon>Paenibacillaceae</taxon>
        <taxon>Paenibacillus</taxon>
    </lineage>
</organism>
<keyword evidence="2" id="KW-1185">Reference proteome</keyword>
<evidence type="ECO:0000313" key="2">
    <source>
        <dbReference type="Proteomes" id="UP000198855"/>
    </source>
</evidence>
<dbReference type="STRING" id="1045775.SAMN05216378_1349"/>
<dbReference type="AlphaFoldDB" id="A0A1I1V207"/>
<protein>
    <submittedName>
        <fullName evidence="1">Uncharacterized protein</fullName>
    </submittedName>
</protein>
<proteinExistence type="predicted"/>